<dbReference type="PANTHER" id="PTHR33146:SF26">
    <property type="entry name" value="ENDONUCLEASE 4"/>
    <property type="match status" value="1"/>
</dbReference>
<proteinExistence type="predicted"/>
<dbReference type="AlphaFoldDB" id="A0A918P584"/>
<dbReference type="Pfam" id="PF02265">
    <property type="entry name" value="S1-P1_nuclease"/>
    <property type="match status" value="1"/>
</dbReference>
<evidence type="ECO:0000256" key="4">
    <source>
        <dbReference type="ARBA" id="ARBA00022801"/>
    </source>
</evidence>
<gene>
    <name evidence="8" type="ORF">GCM10011289_26000</name>
</gene>
<evidence type="ECO:0000256" key="3">
    <source>
        <dbReference type="ARBA" id="ARBA00022759"/>
    </source>
</evidence>
<keyword evidence="5" id="KW-1015">Disulfide bond</keyword>
<accession>A0A918P584</accession>
<dbReference type="SUPFAM" id="SSF48537">
    <property type="entry name" value="Phospholipase C/P1 nuclease"/>
    <property type="match status" value="1"/>
</dbReference>
<evidence type="ECO:0000256" key="5">
    <source>
        <dbReference type="ARBA" id="ARBA00023157"/>
    </source>
</evidence>
<evidence type="ECO:0000313" key="8">
    <source>
        <dbReference type="EMBL" id="GGY21113.1"/>
    </source>
</evidence>
<keyword evidence="4" id="KW-0378">Hydrolase</keyword>
<dbReference type="Proteomes" id="UP000645257">
    <property type="component" value="Unassembled WGS sequence"/>
</dbReference>
<dbReference type="InterPro" id="IPR003154">
    <property type="entry name" value="S1/P1nuclease"/>
</dbReference>
<evidence type="ECO:0000313" key="9">
    <source>
        <dbReference type="Proteomes" id="UP000645257"/>
    </source>
</evidence>
<evidence type="ECO:0000256" key="2">
    <source>
        <dbReference type="ARBA" id="ARBA00022723"/>
    </source>
</evidence>
<feature type="chain" id="PRO_5037932381" evidence="7">
    <location>
        <begin position="24"/>
        <end position="276"/>
    </location>
</feature>
<keyword evidence="2" id="KW-0479">Metal-binding</keyword>
<dbReference type="Gene3D" id="1.10.575.10">
    <property type="entry name" value="P1 Nuclease"/>
    <property type="match status" value="1"/>
</dbReference>
<reference evidence="8" key="1">
    <citation type="journal article" date="2014" name="Int. J. Syst. Evol. Microbiol.">
        <title>Complete genome sequence of Corynebacterium casei LMG S-19264T (=DSM 44701T), isolated from a smear-ripened cheese.</title>
        <authorList>
            <consortium name="US DOE Joint Genome Institute (JGI-PGF)"/>
            <person name="Walter F."/>
            <person name="Albersmeier A."/>
            <person name="Kalinowski J."/>
            <person name="Ruckert C."/>
        </authorList>
    </citation>
    <scope>NUCLEOTIDE SEQUENCE</scope>
    <source>
        <strain evidence="8">KCTC 32182</strain>
    </source>
</reference>
<dbReference type="EMBL" id="BMYX01000015">
    <property type="protein sequence ID" value="GGY21113.1"/>
    <property type="molecule type" value="Genomic_DNA"/>
</dbReference>
<dbReference type="GO" id="GO:0003676">
    <property type="term" value="F:nucleic acid binding"/>
    <property type="evidence" value="ECO:0007669"/>
    <property type="project" value="InterPro"/>
</dbReference>
<comment type="caution">
    <text evidence="8">The sequence shown here is derived from an EMBL/GenBank/DDBJ whole genome shotgun (WGS) entry which is preliminary data.</text>
</comment>
<dbReference type="GO" id="GO:0016788">
    <property type="term" value="F:hydrolase activity, acting on ester bonds"/>
    <property type="evidence" value="ECO:0007669"/>
    <property type="project" value="InterPro"/>
</dbReference>
<reference evidence="8" key="2">
    <citation type="submission" date="2020-09" db="EMBL/GenBank/DDBJ databases">
        <authorList>
            <person name="Sun Q."/>
            <person name="Kim S."/>
        </authorList>
    </citation>
    <scope>NUCLEOTIDE SEQUENCE</scope>
    <source>
        <strain evidence="8">KCTC 32182</strain>
    </source>
</reference>
<name>A0A918P584_9NEIS</name>
<evidence type="ECO:0000256" key="1">
    <source>
        <dbReference type="ARBA" id="ARBA00022722"/>
    </source>
</evidence>
<keyword evidence="7" id="KW-0732">Signal</keyword>
<organism evidence="8 9">
    <name type="scientific">Paludibacterium paludis</name>
    <dbReference type="NCBI Taxonomy" id="1225769"/>
    <lineage>
        <taxon>Bacteria</taxon>
        <taxon>Pseudomonadati</taxon>
        <taxon>Pseudomonadota</taxon>
        <taxon>Betaproteobacteria</taxon>
        <taxon>Neisseriales</taxon>
        <taxon>Chromobacteriaceae</taxon>
        <taxon>Paludibacterium</taxon>
    </lineage>
</organism>
<dbReference type="CDD" id="cd11010">
    <property type="entry name" value="S1-P1_nuclease"/>
    <property type="match status" value="1"/>
</dbReference>
<sequence length="276" mass="29938">MKTTLIAGLVGTGMLMSAGQALAWGQEGHRVTGYVAQSLLTTEARKQVAKLIPAADFSDLALYMDVHKSELKVTLPGSDTWHYTDLPVCKDDSEDPCPDGNCATVKIDEYAAVLADKKAPVAARRQALVFLLHMVGDIHQPLHAADHHDRGGNDIKLSGSGANNLHSFWDTAVVRNVLNGEDEQSWASEALSANMRNIATWQKGTAADWVNESNGYARDLTYAKLPGFSCGTEYTKSITLPRSYITASQDLVRSQLVKGGARIAYVINRALDKSVH</sequence>
<protein>
    <submittedName>
        <fullName evidence="8">Endonuclease</fullName>
    </submittedName>
</protein>
<keyword evidence="1" id="KW-0540">Nuclease</keyword>
<dbReference type="GO" id="GO:0046872">
    <property type="term" value="F:metal ion binding"/>
    <property type="evidence" value="ECO:0007669"/>
    <property type="project" value="UniProtKB-KW"/>
</dbReference>
<dbReference type="GO" id="GO:0004519">
    <property type="term" value="F:endonuclease activity"/>
    <property type="evidence" value="ECO:0007669"/>
    <property type="project" value="UniProtKB-KW"/>
</dbReference>
<evidence type="ECO:0000256" key="7">
    <source>
        <dbReference type="SAM" id="SignalP"/>
    </source>
</evidence>
<feature type="signal peptide" evidence="7">
    <location>
        <begin position="1"/>
        <end position="23"/>
    </location>
</feature>
<dbReference type="RefSeq" id="WP_189535002.1">
    <property type="nucleotide sequence ID" value="NZ_BMYX01000015.1"/>
</dbReference>
<keyword evidence="6" id="KW-0325">Glycoprotein</keyword>
<dbReference type="InterPro" id="IPR008947">
    <property type="entry name" value="PLipase_C/P1_nuclease_dom_sf"/>
</dbReference>
<keyword evidence="9" id="KW-1185">Reference proteome</keyword>
<dbReference type="GO" id="GO:0006308">
    <property type="term" value="P:DNA catabolic process"/>
    <property type="evidence" value="ECO:0007669"/>
    <property type="project" value="InterPro"/>
</dbReference>
<dbReference type="PANTHER" id="PTHR33146">
    <property type="entry name" value="ENDONUCLEASE 4"/>
    <property type="match status" value="1"/>
</dbReference>
<evidence type="ECO:0000256" key="6">
    <source>
        <dbReference type="ARBA" id="ARBA00023180"/>
    </source>
</evidence>
<keyword evidence="3 8" id="KW-0255">Endonuclease</keyword>